<dbReference type="FunFam" id="1.10.630.10:FF:000018">
    <property type="entry name" value="Cytochrome P450 monooxygenase"/>
    <property type="match status" value="1"/>
</dbReference>
<keyword evidence="6 7" id="KW-0503">Monooxygenase</keyword>
<evidence type="ECO:0000313" key="8">
    <source>
        <dbReference type="EMBL" id="RRJ34086.1"/>
    </source>
</evidence>
<sequence>MSSTSPQEYEEFPDALQTRKARLEPFDWYHEMREKRPVRYDPKREVWDVFRYTDIKTLLTDDETFSIDPRNVADYDSDEDEGLETTTMIGTDPPRHDELRGIVSDAFQKRNLNGLKSGIKKATSNILEEILHDDSGVIDIANELAQPLVISTIAELLGVPADDRERFELWSRSLVTTEETNGGTGEVIRRKRRAQREIQKYLSTILDERQKNPQNDLLSRIATAEADDQVRFSHQEALGMCFLLFHASSNTTRNLLTNFVWCFATRGLWSELKHSDRLRQTAIEEALRYRSPVQATTRVATTEVTIQGETIGAGDRLMVWLGSANRDERQFDAPETFIPDRSPNHHMGFGHGSHYCLGGSLARLEADIVLSELLDTFETIELGDATLRPTQSLCSYGVESLPVHFEPITQCGPNQ</sequence>
<evidence type="ECO:0000256" key="7">
    <source>
        <dbReference type="RuleBase" id="RU000461"/>
    </source>
</evidence>
<dbReference type="EMBL" id="RRCH01000002">
    <property type="protein sequence ID" value="RRJ34086.1"/>
    <property type="molecule type" value="Genomic_DNA"/>
</dbReference>
<dbReference type="PRINTS" id="PR00359">
    <property type="entry name" value="BP450"/>
</dbReference>
<keyword evidence="3 7" id="KW-0479">Metal-binding</keyword>
<evidence type="ECO:0000313" key="9">
    <source>
        <dbReference type="Proteomes" id="UP000282322"/>
    </source>
</evidence>
<dbReference type="Proteomes" id="UP000282322">
    <property type="component" value="Unassembled WGS sequence"/>
</dbReference>
<dbReference type="RefSeq" id="WP_124953256.1">
    <property type="nucleotide sequence ID" value="NZ_RRCH01000002.1"/>
</dbReference>
<dbReference type="OrthoDB" id="40089at2157"/>
<dbReference type="Pfam" id="PF00067">
    <property type="entry name" value="p450"/>
    <property type="match status" value="1"/>
</dbReference>
<dbReference type="SUPFAM" id="SSF48264">
    <property type="entry name" value="Cytochrome P450"/>
    <property type="match status" value="1"/>
</dbReference>
<organism evidence="8 9">
    <name type="scientific">Halocatena pleomorpha</name>
    <dbReference type="NCBI Taxonomy" id="1785090"/>
    <lineage>
        <taxon>Archaea</taxon>
        <taxon>Methanobacteriati</taxon>
        <taxon>Methanobacteriota</taxon>
        <taxon>Stenosarchaea group</taxon>
        <taxon>Halobacteria</taxon>
        <taxon>Halobacteriales</taxon>
        <taxon>Natronomonadaceae</taxon>
        <taxon>Halocatena</taxon>
    </lineage>
</organism>
<dbReference type="GO" id="GO:0005506">
    <property type="term" value="F:iron ion binding"/>
    <property type="evidence" value="ECO:0007669"/>
    <property type="project" value="InterPro"/>
</dbReference>
<evidence type="ECO:0000256" key="5">
    <source>
        <dbReference type="ARBA" id="ARBA00023004"/>
    </source>
</evidence>
<gene>
    <name evidence="8" type="ORF">EIK79_00895</name>
</gene>
<evidence type="ECO:0000256" key="2">
    <source>
        <dbReference type="ARBA" id="ARBA00022617"/>
    </source>
</evidence>
<dbReference type="InterPro" id="IPR036396">
    <property type="entry name" value="Cyt_P450_sf"/>
</dbReference>
<dbReference type="Gene3D" id="1.10.630.10">
    <property type="entry name" value="Cytochrome P450"/>
    <property type="match status" value="1"/>
</dbReference>
<dbReference type="InterPro" id="IPR017972">
    <property type="entry name" value="Cyt_P450_CS"/>
</dbReference>
<keyword evidence="5 7" id="KW-0408">Iron</keyword>
<dbReference type="GO" id="GO:0016705">
    <property type="term" value="F:oxidoreductase activity, acting on paired donors, with incorporation or reduction of molecular oxygen"/>
    <property type="evidence" value="ECO:0007669"/>
    <property type="project" value="InterPro"/>
</dbReference>
<dbReference type="InterPro" id="IPR001128">
    <property type="entry name" value="Cyt_P450"/>
</dbReference>
<evidence type="ECO:0000256" key="3">
    <source>
        <dbReference type="ARBA" id="ARBA00022723"/>
    </source>
</evidence>
<evidence type="ECO:0000256" key="4">
    <source>
        <dbReference type="ARBA" id="ARBA00023002"/>
    </source>
</evidence>
<reference evidence="8 9" key="1">
    <citation type="submission" date="2018-11" db="EMBL/GenBank/DDBJ databases">
        <title>Taxonoimc description of Halomarina strain SPP-AMP-1.</title>
        <authorList>
            <person name="Pal Y."/>
            <person name="Srinivasana K."/>
            <person name="Verma A."/>
            <person name="Kumar P."/>
        </authorList>
    </citation>
    <scope>NUCLEOTIDE SEQUENCE [LARGE SCALE GENOMIC DNA]</scope>
    <source>
        <strain evidence="8 9">SPP-AMP-1</strain>
    </source>
</reference>
<keyword evidence="4 7" id="KW-0560">Oxidoreductase</keyword>
<keyword evidence="9" id="KW-1185">Reference proteome</keyword>
<keyword evidence="2 7" id="KW-0349">Heme</keyword>
<evidence type="ECO:0000256" key="1">
    <source>
        <dbReference type="ARBA" id="ARBA00010617"/>
    </source>
</evidence>
<dbReference type="GO" id="GO:0020037">
    <property type="term" value="F:heme binding"/>
    <property type="evidence" value="ECO:0007669"/>
    <property type="project" value="InterPro"/>
</dbReference>
<dbReference type="PANTHER" id="PTHR46696">
    <property type="entry name" value="P450, PUTATIVE (EUROFUNG)-RELATED"/>
    <property type="match status" value="1"/>
</dbReference>
<comment type="caution">
    <text evidence="8">The sequence shown here is derived from an EMBL/GenBank/DDBJ whole genome shotgun (WGS) entry which is preliminary data.</text>
</comment>
<dbReference type="PANTHER" id="PTHR46696:SF1">
    <property type="entry name" value="CYTOCHROME P450 YJIB-RELATED"/>
    <property type="match status" value="1"/>
</dbReference>
<dbReference type="AlphaFoldDB" id="A0A3P3RKL4"/>
<comment type="similarity">
    <text evidence="1 7">Belongs to the cytochrome P450 family.</text>
</comment>
<accession>A0A3P3RKL4</accession>
<name>A0A3P3RKL4_9EURY</name>
<dbReference type="PROSITE" id="PS00086">
    <property type="entry name" value="CYTOCHROME_P450"/>
    <property type="match status" value="1"/>
</dbReference>
<dbReference type="InterPro" id="IPR002397">
    <property type="entry name" value="Cyt_P450_B"/>
</dbReference>
<evidence type="ECO:0000256" key="6">
    <source>
        <dbReference type="ARBA" id="ARBA00023033"/>
    </source>
</evidence>
<proteinExistence type="inferred from homology"/>
<protein>
    <submittedName>
        <fullName evidence="8">Cytochrome P450</fullName>
    </submittedName>
</protein>
<dbReference type="GO" id="GO:0004497">
    <property type="term" value="F:monooxygenase activity"/>
    <property type="evidence" value="ECO:0007669"/>
    <property type="project" value="UniProtKB-KW"/>
</dbReference>